<evidence type="ECO:0000313" key="3">
    <source>
        <dbReference type="Proteomes" id="UP000787635"/>
    </source>
</evidence>
<comment type="caution">
    <text evidence="2">The sequence shown here is derived from an EMBL/GenBank/DDBJ whole genome shotgun (WGS) entry which is preliminary data.</text>
</comment>
<evidence type="ECO:0000256" key="1">
    <source>
        <dbReference type="SAM" id="MobiDB-lite"/>
    </source>
</evidence>
<organism evidence="2 3">
    <name type="scientific">Falsiroseomonas selenitidurans</name>
    <dbReference type="NCBI Taxonomy" id="2716335"/>
    <lineage>
        <taxon>Bacteria</taxon>
        <taxon>Pseudomonadati</taxon>
        <taxon>Pseudomonadota</taxon>
        <taxon>Alphaproteobacteria</taxon>
        <taxon>Acetobacterales</taxon>
        <taxon>Roseomonadaceae</taxon>
        <taxon>Falsiroseomonas</taxon>
    </lineage>
</organism>
<feature type="non-terminal residue" evidence="2">
    <location>
        <position position="199"/>
    </location>
</feature>
<feature type="region of interest" description="Disordered" evidence="1">
    <location>
        <begin position="130"/>
        <end position="199"/>
    </location>
</feature>
<proteinExistence type="predicted"/>
<protein>
    <recommendedName>
        <fullName evidence="4">Cell division protein FtsL</fullName>
    </recommendedName>
</protein>
<dbReference type="Proteomes" id="UP000787635">
    <property type="component" value="Unassembled WGS sequence"/>
</dbReference>
<reference evidence="2 3" key="1">
    <citation type="submission" date="2020-03" db="EMBL/GenBank/DDBJ databases">
        <title>Roseomonas selenitidurans sp. nov. isolated from urban soil.</title>
        <authorList>
            <person name="Liu H."/>
        </authorList>
    </citation>
    <scope>NUCLEOTIDE SEQUENCE [LARGE SCALE GENOMIC DNA]</scope>
    <source>
        <strain evidence="2 3">BU-1</strain>
    </source>
</reference>
<feature type="compositionally biased region" description="Low complexity" evidence="1">
    <location>
        <begin position="189"/>
        <end position="199"/>
    </location>
</feature>
<name>A0ABX1E7C7_9PROT</name>
<accession>A0ABX1E7C7</accession>
<gene>
    <name evidence="2" type="ORF">HEQ75_19670</name>
</gene>
<sequence>MIRPFTILCFCAFAGAGAWLYQVKHQVATQDRELRSLWRQTEQARDRTAILRAEWALLNEPERLRQAAQRHLALTPMQPQQFTRLPEMERRLPQAIAFAGPPNLFVPDQGRAGTAQVMLAAAQVTAPVPADNPVAESPAAPDPMVGVGELPPPPPAAPPMLLAAVQMPQPARAPARAAPAETVRRDEAPAPQALAATLA</sequence>
<dbReference type="RefSeq" id="WP_168033822.1">
    <property type="nucleotide sequence ID" value="NZ_JAAVNE010000037.1"/>
</dbReference>
<keyword evidence="3" id="KW-1185">Reference proteome</keyword>
<evidence type="ECO:0000313" key="2">
    <source>
        <dbReference type="EMBL" id="NKC33091.1"/>
    </source>
</evidence>
<dbReference type="EMBL" id="JAAVNE010000037">
    <property type="protein sequence ID" value="NKC33091.1"/>
    <property type="molecule type" value="Genomic_DNA"/>
</dbReference>
<feature type="compositionally biased region" description="Low complexity" evidence="1">
    <location>
        <begin position="159"/>
        <end position="180"/>
    </location>
</feature>
<evidence type="ECO:0008006" key="4">
    <source>
        <dbReference type="Google" id="ProtNLM"/>
    </source>
</evidence>